<dbReference type="STRING" id="502025.Hoch_3751"/>
<reference evidence="1 2" key="1">
    <citation type="journal article" date="2010" name="Stand. Genomic Sci.">
        <title>Complete genome sequence of Haliangium ochraceum type strain (SMP-2).</title>
        <authorList>
            <consortium name="US DOE Joint Genome Institute (JGI-PGF)"/>
            <person name="Ivanova N."/>
            <person name="Daum C."/>
            <person name="Lang E."/>
            <person name="Abt B."/>
            <person name="Kopitz M."/>
            <person name="Saunders E."/>
            <person name="Lapidus A."/>
            <person name="Lucas S."/>
            <person name="Glavina Del Rio T."/>
            <person name="Nolan M."/>
            <person name="Tice H."/>
            <person name="Copeland A."/>
            <person name="Cheng J.F."/>
            <person name="Chen F."/>
            <person name="Bruce D."/>
            <person name="Goodwin L."/>
            <person name="Pitluck S."/>
            <person name="Mavromatis K."/>
            <person name="Pati A."/>
            <person name="Mikhailova N."/>
            <person name="Chen A."/>
            <person name="Palaniappan K."/>
            <person name="Land M."/>
            <person name="Hauser L."/>
            <person name="Chang Y.J."/>
            <person name="Jeffries C.D."/>
            <person name="Detter J.C."/>
            <person name="Brettin T."/>
            <person name="Rohde M."/>
            <person name="Goker M."/>
            <person name="Bristow J."/>
            <person name="Markowitz V."/>
            <person name="Eisen J.A."/>
            <person name="Hugenholtz P."/>
            <person name="Kyrpides N.C."/>
            <person name="Klenk H.P."/>
        </authorList>
    </citation>
    <scope>NUCLEOTIDE SEQUENCE [LARGE SCALE GENOMIC DNA]</scope>
    <source>
        <strain evidence="2">DSM 14365 / CIP 107738 / JCM 11303 / AJ 13395 / SMP-2</strain>
    </source>
</reference>
<dbReference type="AlphaFoldDB" id="D0LYA1"/>
<dbReference type="KEGG" id="hoh:Hoch_3751"/>
<accession>D0LYA1</accession>
<gene>
    <name evidence="1" type="ordered locus">Hoch_3751</name>
</gene>
<dbReference type="RefSeq" id="WP_012828850.1">
    <property type="nucleotide sequence ID" value="NC_013440.1"/>
</dbReference>
<proteinExistence type="predicted"/>
<dbReference type="Proteomes" id="UP000001880">
    <property type="component" value="Chromosome"/>
</dbReference>
<keyword evidence="2" id="KW-1185">Reference proteome</keyword>
<evidence type="ECO:0000313" key="1">
    <source>
        <dbReference type="EMBL" id="ACY16251.1"/>
    </source>
</evidence>
<dbReference type="HOGENOM" id="CLU_437283_0_0_7"/>
<organism evidence="1 2">
    <name type="scientific">Haliangium ochraceum (strain DSM 14365 / JCM 11303 / SMP-2)</name>
    <dbReference type="NCBI Taxonomy" id="502025"/>
    <lineage>
        <taxon>Bacteria</taxon>
        <taxon>Pseudomonadati</taxon>
        <taxon>Myxococcota</taxon>
        <taxon>Polyangia</taxon>
        <taxon>Haliangiales</taxon>
        <taxon>Kofleriaceae</taxon>
        <taxon>Haliangium</taxon>
    </lineage>
</organism>
<dbReference type="EMBL" id="CP001804">
    <property type="protein sequence ID" value="ACY16251.1"/>
    <property type="molecule type" value="Genomic_DNA"/>
</dbReference>
<name>D0LYA1_HALO1</name>
<protein>
    <submittedName>
        <fullName evidence="1">Uncharacterized protein</fullName>
    </submittedName>
</protein>
<evidence type="ECO:0000313" key="2">
    <source>
        <dbReference type="Proteomes" id="UP000001880"/>
    </source>
</evidence>
<dbReference type="PROSITE" id="PS51257">
    <property type="entry name" value="PROKAR_LIPOPROTEIN"/>
    <property type="match status" value="1"/>
</dbReference>
<sequence>MRAALAFLAIAALSSACIEPPVTAPEAAPVCERDSDCNAAEGEVCRDDICWGDPPEQAYAAVLIPPEDRPDLVRTELPALHIAADGSIGTVAFGEPVAIEGRVDLACGPDKDEADCEAATRALSVQVSVSRASQIPGLAPVTATALSQSEADGSGASFSVRLAPGPADSSYEVTLVPLTQAGLNSGAAGAGTAYVAPPARFSLDLVAADEDLRWSLGDPGQLRTVRGRLVDAVGEPVADMHVFATVGDVPLTVSARSSSLALTDSDGSFTLRIPRTAPQDERIDLVVEPPTPGDAPTLRILEVDVAAPDELDGDEDVVDIGSFAMPSYGEPQSFTVPVLGIDSGGARVAIAQADVFFETELETADERIKARFSTRTYTDGEGNATVRLIPGSEVENRRYLVRVLAPTGEHATIPFLFREVGATRGGVLESIELERRALVTGTVLTAQGEPAARATITASLSPQLRLELEPGLRSALELLPQPQVSADPNGSFSVWLDDHLVPDRPVAYDLSVRPVPESQQPQWTATEVGPPSEIDWSEEGTHRLGEIVLPEPSYAQATIVDPAGAPVPGAKLGIYALSDEVHSACALAIADTEEDADTACRIPPTYIGPFPSDEAGVVTVILPDP</sequence>